<keyword evidence="1" id="KW-0472">Membrane</keyword>
<name>A0A2A2F1F7_9GAMM</name>
<evidence type="ECO:0000313" key="2">
    <source>
        <dbReference type="EMBL" id="PAU78383.1"/>
    </source>
</evidence>
<reference evidence="2 3" key="1">
    <citation type="submission" date="2017-08" db="EMBL/GenBank/DDBJ databases">
        <title>Halomonas alkalisoli sp. nov., isolated from saline alkaline soil.</title>
        <authorList>
            <person name="Wang D."/>
            <person name="Zhang G."/>
        </authorList>
    </citation>
    <scope>NUCLEOTIDE SEQUENCE [LARGE SCALE GENOMIC DNA]</scope>
    <source>
        <strain evidence="2 3">WRN001</strain>
    </source>
</reference>
<gene>
    <name evidence="2" type="ORF">CK498_06660</name>
</gene>
<sequence length="62" mass="6529">MTIVGVILIIIGASSLIQSFRQSDSMNEILKAGRDPASLQSTIWSLRLIGIAALGGGIYLVV</sequence>
<dbReference type="Proteomes" id="UP000217771">
    <property type="component" value="Unassembled WGS sequence"/>
</dbReference>
<dbReference type="AlphaFoldDB" id="A0A2A2F1F7"/>
<protein>
    <submittedName>
        <fullName evidence="2">Uncharacterized protein</fullName>
    </submittedName>
</protein>
<keyword evidence="1" id="KW-1133">Transmembrane helix</keyword>
<keyword evidence="1" id="KW-0812">Transmembrane</keyword>
<organism evidence="2 3">
    <name type="scientific">Halomonas salipaludis</name>
    <dbReference type="NCBI Taxonomy" id="2032625"/>
    <lineage>
        <taxon>Bacteria</taxon>
        <taxon>Pseudomonadati</taxon>
        <taxon>Pseudomonadota</taxon>
        <taxon>Gammaproteobacteria</taxon>
        <taxon>Oceanospirillales</taxon>
        <taxon>Halomonadaceae</taxon>
        <taxon>Halomonas</taxon>
    </lineage>
</organism>
<accession>A0A2A2F1F7</accession>
<evidence type="ECO:0000313" key="3">
    <source>
        <dbReference type="Proteomes" id="UP000217771"/>
    </source>
</evidence>
<keyword evidence="3" id="KW-1185">Reference proteome</keyword>
<dbReference type="EMBL" id="NSKB01000002">
    <property type="protein sequence ID" value="PAU78383.1"/>
    <property type="molecule type" value="Genomic_DNA"/>
</dbReference>
<proteinExistence type="predicted"/>
<evidence type="ECO:0000256" key="1">
    <source>
        <dbReference type="SAM" id="Phobius"/>
    </source>
</evidence>
<feature type="transmembrane region" description="Helical" evidence="1">
    <location>
        <begin position="43"/>
        <end position="61"/>
    </location>
</feature>
<comment type="caution">
    <text evidence="2">The sequence shown here is derived from an EMBL/GenBank/DDBJ whole genome shotgun (WGS) entry which is preliminary data.</text>
</comment>